<feature type="transmembrane region" description="Helical" evidence="9">
    <location>
        <begin position="12"/>
        <end position="33"/>
    </location>
</feature>
<dbReference type="AlphaFoldDB" id="B8KQM3"/>
<comment type="similarity">
    <text evidence="2 9">Belongs to the GSP I family.</text>
</comment>
<protein>
    <recommendedName>
        <fullName evidence="9">Type II secretion system protein I</fullName>
        <shortName evidence="9">T2SS minor pseudopilin I</shortName>
    </recommendedName>
</protein>
<dbReference type="Gene3D" id="3.30.1300.30">
    <property type="entry name" value="GSPII I/J protein-like"/>
    <property type="match status" value="1"/>
</dbReference>
<dbReference type="GO" id="GO:0015627">
    <property type="term" value="C:type II protein secretion system complex"/>
    <property type="evidence" value="ECO:0007669"/>
    <property type="project" value="UniProtKB-UniRule"/>
</dbReference>
<gene>
    <name evidence="11" type="primary">gspI</name>
    <name evidence="11" type="ORF">NOR51B_670</name>
</gene>
<name>B8KQM3_9GAMM</name>
<evidence type="ECO:0000256" key="1">
    <source>
        <dbReference type="ARBA" id="ARBA00004377"/>
    </source>
</evidence>
<comment type="subunit">
    <text evidence="9">Type II secretion is composed of four main components: the outer membrane complex, the inner membrane complex, the cytoplasmic secretion ATPase and the periplasm-spanning pseudopilus.</text>
</comment>
<dbReference type="InterPro" id="IPR003413">
    <property type="entry name" value="T2SS_GspI_C"/>
</dbReference>
<accession>B8KQM3</accession>
<comment type="PTM">
    <text evidence="9">Cleaved by prepilin peptidase.</text>
</comment>
<dbReference type="GO" id="GO:0005886">
    <property type="term" value="C:plasma membrane"/>
    <property type="evidence" value="ECO:0007669"/>
    <property type="project" value="UniProtKB-SubCell"/>
</dbReference>
<dbReference type="InterPro" id="IPR045584">
    <property type="entry name" value="Pilin-like"/>
</dbReference>
<dbReference type="eggNOG" id="COG4967">
    <property type="taxonomic scope" value="Bacteria"/>
</dbReference>
<organism evidence="11 12">
    <name type="scientific">Luminiphilus syltensis NOR5-1B</name>
    <dbReference type="NCBI Taxonomy" id="565045"/>
    <lineage>
        <taxon>Bacteria</taxon>
        <taxon>Pseudomonadati</taxon>
        <taxon>Pseudomonadota</taxon>
        <taxon>Gammaproteobacteria</taxon>
        <taxon>Cellvibrionales</taxon>
        <taxon>Halieaceae</taxon>
        <taxon>Luminiphilus</taxon>
    </lineage>
</organism>
<evidence type="ECO:0000256" key="5">
    <source>
        <dbReference type="ARBA" id="ARBA00022519"/>
    </source>
</evidence>
<evidence type="ECO:0000313" key="12">
    <source>
        <dbReference type="Proteomes" id="UP000004699"/>
    </source>
</evidence>
<evidence type="ECO:0000256" key="3">
    <source>
        <dbReference type="ARBA" id="ARBA00022475"/>
    </source>
</evidence>
<dbReference type="PANTHER" id="PTHR38779:SF2">
    <property type="entry name" value="TYPE II SECRETION SYSTEM PROTEIN I-RELATED"/>
    <property type="match status" value="1"/>
</dbReference>
<keyword evidence="5 9" id="KW-0997">Cell inner membrane</keyword>
<keyword evidence="8 9" id="KW-0472">Membrane</keyword>
<dbReference type="NCBIfam" id="TIGR01707">
    <property type="entry name" value="gspI"/>
    <property type="match status" value="1"/>
</dbReference>
<dbReference type="NCBIfam" id="TIGR02532">
    <property type="entry name" value="IV_pilin_GFxxxE"/>
    <property type="match status" value="1"/>
</dbReference>
<dbReference type="Pfam" id="PF07963">
    <property type="entry name" value="N_methyl"/>
    <property type="match status" value="1"/>
</dbReference>
<sequence>MKRNPERGFTLVEVMVALTVVAVALPALVFGLMQQIDGTAYMRDRSVASLVASNVLAEFRLIVAQEQTLSLREASGEVRMLDRDWYWWMTSQATDVPGFFRVEISVDETGDDDGTTLHTLTALIAPERVLVN</sequence>
<evidence type="ECO:0000256" key="4">
    <source>
        <dbReference type="ARBA" id="ARBA00022481"/>
    </source>
</evidence>
<evidence type="ECO:0000313" key="11">
    <source>
        <dbReference type="EMBL" id="EED34731.1"/>
    </source>
</evidence>
<keyword evidence="3" id="KW-1003">Cell membrane</keyword>
<dbReference type="SUPFAM" id="SSF54523">
    <property type="entry name" value="Pili subunits"/>
    <property type="match status" value="1"/>
</dbReference>
<evidence type="ECO:0000256" key="2">
    <source>
        <dbReference type="ARBA" id="ARBA00008358"/>
    </source>
</evidence>
<feature type="domain" description="Type II secretion system protein GspI C-terminal" evidence="10">
    <location>
        <begin position="42"/>
        <end position="124"/>
    </location>
</feature>
<dbReference type="Pfam" id="PF02501">
    <property type="entry name" value="T2SSI"/>
    <property type="match status" value="1"/>
</dbReference>
<dbReference type="EMBL" id="DS999411">
    <property type="protein sequence ID" value="EED34731.1"/>
    <property type="molecule type" value="Genomic_DNA"/>
</dbReference>
<dbReference type="HOGENOM" id="CLU_121289_3_0_6"/>
<reference evidence="12" key="1">
    <citation type="journal article" date="2013" name="BMC Microbiol.">
        <title>Taxonomy and evolution of bacteriochlorophyll a-containing members of the OM60/NOR5 clade of marine gammaproteobacteria: description of Luminiphilus syltensis gen. nov., sp. nov., reclassification of Haliea rubra as Pseudohaliea rubra gen. nov., comb. nov., and emendation of Chromatocurvus halotolerans.</title>
        <authorList>
            <person name="Spring S."/>
            <person name="Riedel T."/>
            <person name="Sproer C."/>
            <person name="Yan S."/>
            <person name="Harder J."/>
            <person name="Fuchs B.M."/>
        </authorList>
    </citation>
    <scope>NUCLEOTIDE SEQUENCE [LARGE SCALE GENOMIC DNA]</scope>
    <source>
        <strain evidence="12">NOR51-B</strain>
    </source>
</reference>
<evidence type="ECO:0000256" key="8">
    <source>
        <dbReference type="ARBA" id="ARBA00023136"/>
    </source>
</evidence>
<dbReference type="InterPro" id="IPR012902">
    <property type="entry name" value="N_methyl_site"/>
</dbReference>
<evidence type="ECO:0000256" key="7">
    <source>
        <dbReference type="ARBA" id="ARBA00022989"/>
    </source>
</evidence>
<evidence type="ECO:0000256" key="9">
    <source>
        <dbReference type="RuleBase" id="RU368030"/>
    </source>
</evidence>
<dbReference type="Proteomes" id="UP000004699">
    <property type="component" value="Unassembled WGS sequence"/>
</dbReference>
<evidence type="ECO:0000259" key="10">
    <source>
        <dbReference type="Pfam" id="PF02501"/>
    </source>
</evidence>
<dbReference type="PANTHER" id="PTHR38779">
    <property type="entry name" value="TYPE II SECRETION SYSTEM PROTEIN I-RELATED"/>
    <property type="match status" value="1"/>
</dbReference>
<evidence type="ECO:0000256" key="6">
    <source>
        <dbReference type="ARBA" id="ARBA00022692"/>
    </source>
</evidence>
<dbReference type="STRING" id="565045.NOR51B_670"/>
<keyword evidence="12" id="KW-1185">Reference proteome</keyword>
<dbReference type="GO" id="GO:0015628">
    <property type="term" value="P:protein secretion by the type II secretion system"/>
    <property type="evidence" value="ECO:0007669"/>
    <property type="project" value="UniProtKB-UniRule"/>
</dbReference>
<proteinExistence type="inferred from homology"/>
<keyword evidence="7 9" id="KW-1133">Transmembrane helix</keyword>
<comment type="subcellular location">
    <subcellularLocation>
        <location evidence="1 9">Cell inner membrane</location>
        <topology evidence="1 9">Single-pass membrane protein</topology>
    </subcellularLocation>
</comment>
<keyword evidence="4 9" id="KW-0488">Methylation</keyword>
<comment type="function">
    <text evidence="9">Component of the type II secretion system required for the energy-dependent secretion of extracellular factors such as proteases and toxins from the periplasm.</text>
</comment>
<dbReference type="InterPro" id="IPR010052">
    <property type="entry name" value="T2SS_protein-GspI"/>
</dbReference>
<keyword evidence="6 9" id="KW-0812">Transmembrane</keyword>